<dbReference type="EnsemblPlants" id="TuG1812G0500003605.01.T01">
    <property type="protein sequence ID" value="TuG1812G0500003605.01.T01"/>
    <property type="gene ID" value="TuG1812G0500003605.01"/>
</dbReference>
<evidence type="ECO:0008006" key="3">
    <source>
        <dbReference type="Google" id="ProtNLM"/>
    </source>
</evidence>
<dbReference type="PANTHER" id="PTHR34835">
    <property type="entry name" value="OS07G0283600 PROTEIN-RELATED"/>
    <property type="match status" value="1"/>
</dbReference>
<reference evidence="1" key="2">
    <citation type="submission" date="2018-03" db="EMBL/GenBank/DDBJ databases">
        <title>The Triticum urartu genome reveals the dynamic nature of wheat genome evolution.</title>
        <authorList>
            <person name="Ling H."/>
            <person name="Ma B."/>
            <person name="Shi X."/>
            <person name="Liu H."/>
            <person name="Dong L."/>
            <person name="Sun H."/>
            <person name="Cao Y."/>
            <person name="Gao Q."/>
            <person name="Zheng S."/>
            <person name="Li Y."/>
            <person name="Yu Y."/>
            <person name="Du H."/>
            <person name="Qi M."/>
            <person name="Li Y."/>
            <person name="Yu H."/>
            <person name="Cui Y."/>
            <person name="Wang N."/>
            <person name="Chen C."/>
            <person name="Wu H."/>
            <person name="Zhao Y."/>
            <person name="Zhang J."/>
            <person name="Li Y."/>
            <person name="Zhou W."/>
            <person name="Zhang B."/>
            <person name="Hu W."/>
            <person name="Eijk M."/>
            <person name="Tang J."/>
            <person name="Witsenboer H."/>
            <person name="Zhao S."/>
            <person name="Li Z."/>
            <person name="Zhang A."/>
            <person name="Wang D."/>
            <person name="Liang C."/>
        </authorList>
    </citation>
    <scope>NUCLEOTIDE SEQUENCE [LARGE SCALE GENOMIC DNA]</scope>
    <source>
        <strain evidence="1">cv. G1812</strain>
    </source>
</reference>
<proteinExistence type="predicted"/>
<organism evidence="1 2">
    <name type="scientific">Triticum urartu</name>
    <name type="common">Red wild einkorn</name>
    <name type="synonym">Crithodium urartu</name>
    <dbReference type="NCBI Taxonomy" id="4572"/>
    <lineage>
        <taxon>Eukaryota</taxon>
        <taxon>Viridiplantae</taxon>
        <taxon>Streptophyta</taxon>
        <taxon>Embryophyta</taxon>
        <taxon>Tracheophyta</taxon>
        <taxon>Spermatophyta</taxon>
        <taxon>Magnoliopsida</taxon>
        <taxon>Liliopsida</taxon>
        <taxon>Poales</taxon>
        <taxon>Poaceae</taxon>
        <taxon>BOP clade</taxon>
        <taxon>Pooideae</taxon>
        <taxon>Triticodae</taxon>
        <taxon>Triticeae</taxon>
        <taxon>Triticinae</taxon>
        <taxon>Triticum</taxon>
    </lineage>
</organism>
<dbReference type="Proteomes" id="UP000015106">
    <property type="component" value="Chromosome 5"/>
</dbReference>
<evidence type="ECO:0000313" key="2">
    <source>
        <dbReference type="Proteomes" id="UP000015106"/>
    </source>
</evidence>
<reference evidence="1" key="3">
    <citation type="submission" date="2022-06" db="UniProtKB">
        <authorList>
            <consortium name="EnsemblPlants"/>
        </authorList>
    </citation>
    <scope>IDENTIFICATION</scope>
</reference>
<protein>
    <recommendedName>
        <fullName evidence="3">Aminotransferase-like plant mobile domain-containing protein</fullName>
    </recommendedName>
</protein>
<accession>A0A8R7UI70</accession>
<reference evidence="2" key="1">
    <citation type="journal article" date="2013" name="Nature">
        <title>Draft genome of the wheat A-genome progenitor Triticum urartu.</title>
        <authorList>
            <person name="Ling H.Q."/>
            <person name="Zhao S."/>
            <person name="Liu D."/>
            <person name="Wang J."/>
            <person name="Sun H."/>
            <person name="Zhang C."/>
            <person name="Fan H."/>
            <person name="Li D."/>
            <person name="Dong L."/>
            <person name="Tao Y."/>
            <person name="Gao C."/>
            <person name="Wu H."/>
            <person name="Li Y."/>
            <person name="Cui Y."/>
            <person name="Guo X."/>
            <person name="Zheng S."/>
            <person name="Wang B."/>
            <person name="Yu K."/>
            <person name="Liang Q."/>
            <person name="Yang W."/>
            <person name="Lou X."/>
            <person name="Chen J."/>
            <person name="Feng M."/>
            <person name="Jian J."/>
            <person name="Zhang X."/>
            <person name="Luo G."/>
            <person name="Jiang Y."/>
            <person name="Liu J."/>
            <person name="Wang Z."/>
            <person name="Sha Y."/>
            <person name="Zhang B."/>
            <person name="Wu H."/>
            <person name="Tang D."/>
            <person name="Shen Q."/>
            <person name="Xue P."/>
            <person name="Zou S."/>
            <person name="Wang X."/>
            <person name="Liu X."/>
            <person name="Wang F."/>
            <person name="Yang Y."/>
            <person name="An X."/>
            <person name="Dong Z."/>
            <person name="Zhang K."/>
            <person name="Zhang X."/>
            <person name="Luo M.C."/>
            <person name="Dvorak J."/>
            <person name="Tong Y."/>
            <person name="Wang J."/>
            <person name="Yang H."/>
            <person name="Li Z."/>
            <person name="Wang D."/>
            <person name="Zhang A."/>
            <person name="Wang J."/>
        </authorList>
    </citation>
    <scope>NUCLEOTIDE SEQUENCE</scope>
    <source>
        <strain evidence="2">cv. G1812</strain>
    </source>
</reference>
<sequence length="320" mass="36380">MLKLPLLQKLNLKFNAWTMSKVCVERRAIVLSETKVLKFFAEDIHKVFGIPCGHRSVKGRDGFIKPEAVTFIKRTLGMDRTEVHSLRAAEEFLLRDISEASSKMERDCLQIAFVIFVMGHVLAPRTKHDYGTIDYWGALANTENISQFNWCEFVLDFLLEAVWRLKNDMMANNLNTNLVGCHLFLQIFFLDNVDLGIFNKNHNVLPHISDFDQSSMMNMITMVTHIGKGPTSYSKCMIRQGNDLCYARCNIADSTERTSNQPVDGGNMEEDVGKFNNDRNDSAHVASSAVGNLMDVQTPLRMLGPMDFIEHMRSRYPSLG</sequence>
<dbReference type="PANTHER" id="PTHR34835:SF62">
    <property type="entry name" value="AMINOTRANSFERASE-LIKE PLANT MOBILE DOMAIN-CONTAINING PROTEIN"/>
    <property type="match status" value="1"/>
</dbReference>
<evidence type="ECO:0000313" key="1">
    <source>
        <dbReference type="EnsemblPlants" id="TuG1812G0500003605.01.T01"/>
    </source>
</evidence>
<dbReference type="AlphaFoldDB" id="A0A8R7UI70"/>
<dbReference type="Gramene" id="TuG1812G0500003605.01.T01">
    <property type="protein sequence ID" value="TuG1812G0500003605.01.T01"/>
    <property type="gene ID" value="TuG1812G0500003605.01"/>
</dbReference>
<name>A0A8R7UI70_TRIUA</name>
<keyword evidence="2" id="KW-1185">Reference proteome</keyword>